<organism evidence="14 15">
    <name type="scientific">SAR86 cluster bacterium SAR86B</name>
    <dbReference type="NCBI Taxonomy" id="1123867"/>
    <lineage>
        <taxon>Bacteria</taxon>
        <taxon>Pseudomonadati</taxon>
        <taxon>Pseudomonadota</taxon>
        <taxon>Gammaproteobacteria</taxon>
        <taxon>SAR86 cluster</taxon>
    </lineage>
</organism>
<evidence type="ECO:0000256" key="12">
    <source>
        <dbReference type="HAMAP-Rule" id="MF_00004"/>
    </source>
</evidence>
<evidence type="ECO:0000259" key="13">
    <source>
        <dbReference type="Pfam" id="PF00156"/>
    </source>
</evidence>
<dbReference type="Gene3D" id="3.40.50.2020">
    <property type="match status" value="1"/>
</dbReference>
<dbReference type="NCBIfam" id="NF002636">
    <property type="entry name" value="PRK02304.1-5"/>
    <property type="match status" value="1"/>
</dbReference>
<evidence type="ECO:0000313" key="14">
    <source>
        <dbReference type="EMBL" id="EJP72961.1"/>
    </source>
</evidence>
<dbReference type="EC" id="2.4.2.7" evidence="7 12"/>
<dbReference type="EMBL" id="JH611185">
    <property type="protein sequence ID" value="EJP72961.1"/>
    <property type="molecule type" value="Genomic_DNA"/>
</dbReference>
<dbReference type="PANTHER" id="PTHR32315:SF3">
    <property type="entry name" value="ADENINE PHOSPHORIBOSYLTRANSFERASE"/>
    <property type="match status" value="1"/>
</dbReference>
<dbReference type="GO" id="GO:0016208">
    <property type="term" value="F:AMP binding"/>
    <property type="evidence" value="ECO:0007669"/>
    <property type="project" value="TreeGrafter"/>
</dbReference>
<evidence type="ECO:0000256" key="8">
    <source>
        <dbReference type="ARBA" id="ARBA00022490"/>
    </source>
</evidence>
<dbReference type="AlphaFoldDB" id="J5KKH2"/>
<keyword evidence="11 12" id="KW-0660">Purine salvage</keyword>
<keyword evidence="10 12" id="KW-0808">Transferase</keyword>
<dbReference type="InterPro" id="IPR005764">
    <property type="entry name" value="Ade_phspho_trans"/>
</dbReference>
<dbReference type="Proteomes" id="UP000010116">
    <property type="component" value="Unassembled WGS sequence"/>
</dbReference>
<gene>
    <name evidence="12" type="primary">apt</name>
    <name evidence="14" type="ORF">NT02SARS_0897</name>
</gene>
<reference evidence="14 15" key="1">
    <citation type="journal article" date="2012" name="ISME J.">
        <title>Genomic insights to SAR86, an abundant and uncultivated marine bacterial lineage.</title>
        <authorList>
            <person name="Dupont C.L."/>
            <person name="Rusch D.B."/>
            <person name="Yooseph S."/>
            <person name="Lombardo M.J."/>
            <person name="Richter R.A."/>
            <person name="Valas R."/>
            <person name="Novotny M."/>
            <person name="Yee-Greenbaum J."/>
            <person name="Selengut J.D."/>
            <person name="Haft D.H."/>
            <person name="Halpern A.L."/>
            <person name="Lasken R.S."/>
            <person name="Nealson K."/>
            <person name="Friedman R."/>
            <person name="Venter J.C."/>
        </authorList>
    </citation>
    <scope>NUCLEOTIDE SEQUENCE [LARGE SCALE GENOMIC DNA]</scope>
</reference>
<dbReference type="InterPro" id="IPR050054">
    <property type="entry name" value="UPRTase/APRTase"/>
</dbReference>
<accession>J5KKH2</accession>
<comment type="subcellular location">
    <subcellularLocation>
        <location evidence="3 12">Cytoplasm</location>
    </subcellularLocation>
</comment>
<dbReference type="GO" id="GO:0044209">
    <property type="term" value="P:AMP salvage"/>
    <property type="evidence" value="ECO:0007669"/>
    <property type="project" value="UniProtKB-UniRule"/>
</dbReference>
<evidence type="ECO:0000256" key="6">
    <source>
        <dbReference type="ARBA" id="ARBA00011738"/>
    </source>
</evidence>
<evidence type="ECO:0000313" key="15">
    <source>
        <dbReference type="Proteomes" id="UP000010116"/>
    </source>
</evidence>
<proteinExistence type="inferred from homology"/>
<dbReference type="SUPFAM" id="SSF53271">
    <property type="entry name" value="PRTase-like"/>
    <property type="match status" value="1"/>
</dbReference>
<dbReference type="UniPathway" id="UPA00588">
    <property type="reaction ID" value="UER00646"/>
</dbReference>
<evidence type="ECO:0000256" key="10">
    <source>
        <dbReference type="ARBA" id="ARBA00022679"/>
    </source>
</evidence>
<dbReference type="FunFam" id="3.40.50.2020:FF:000004">
    <property type="entry name" value="Adenine phosphoribosyltransferase"/>
    <property type="match status" value="1"/>
</dbReference>
<dbReference type="InterPro" id="IPR029057">
    <property type="entry name" value="PRTase-like"/>
</dbReference>
<sequence length="181" mass="20079">MTDDILDLKKHIRTVNDFPIEGIKFRDITSLIETPLAFKKTCDEFIKLSKAFNATSVASIESRGFIFAGSISKDLLLPFVLARKPGKLPNETFIKDFDLEYGSTSIEIQKNTKLNSDDRVVIVDDLIATGGTALACADLIVDNFGVKKENILILAVIDLVELGGTQKIIDQGYKTRSLVYY</sequence>
<comment type="catalytic activity">
    <reaction evidence="1 12">
        <text>AMP + diphosphate = 5-phospho-alpha-D-ribose 1-diphosphate + adenine</text>
        <dbReference type="Rhea" id="RHEA:16609"/>
        <dbReference type="ChEBI" id="CHEBI:16708"/>
        <dbReference type="ChEBI" id="CHEBI:33019"/>
        <dbReference type="ChEBI" id="CHEBI:58017"/>
        <dbReference type="ChEBI" id="CHEBI:456215"/>
        <dbReference type="EC" id="2.4.2.7"/>
    </reaction>
</comment>
<keyword evidence="9 12" id="KW-0328">Glycosyltransferase</keyword>
<evidence type="ECO:0000256" key="7">
    <source>
        <dbReference type="ARBA" id="ARBA00011893"/>
    </source>
</evidence>
<dbReference type="HOGENOM" id="CLU_063339_3_3_6"/>
<dbReference type="HAMAP" id="MF_00004">
    <property type="entry name" value="Aden_phosphoribosyltr"/>
    <property type="match status" value="1"/>
</dbReference>
<comment type="similarity">
    <text evidence="5 12">Belongs to the purine/pyrimidine phosphoribosyltransferase family.</text>
</comment>
<dbReference type="InterPro" id="IPR000836">
    <property type="entry name" value="PRTase_dom"/>
</dbReference>
<dbReference type="GO" id="GO:0005737">
    <property type="term" value="C:cytoplasm"/>
    <property type="evidence" value="ECO:0007669"/>
    <property type="project" value="UniProtKB-SubCell"/>
</dbReference>
<comment type="subunit">
    <text evidence="6 12">Homodimer.</text>
</comment>
<comment type="pathway">
    <text evidence="4 12">Purine metabolism; AMP biosynthesis via salvage pathway; AMP from adenine: step 1/1.</text>
</comment>
<dbReference type="CDD" id="cd06223">
    <property type="entry name" value="PRTases_typeI"/>
    <property type="match status" value="1"/>
</dbReference>
<dbReference type="Pfam" id="PF00156">
    <property type="entry name" value="Pribosyltran"/>
    <property type="match status" value="1"/>
</dbReference>
<keyword evidence="8 12" id="KW-0963">Cytoplasm</keyword>
<dbReference type="GO" id="GO:0003999">
    <property type="term" value="F:adenine phosphoribosyltransferase activity"/>
    <property type="evidence" value="ECO:0007669"/>
    <property type="project" value="UniProtKB-UniRule"/>
</dbReference>
<comment type="function">
    <text evidence="2 12">Catalyzes a salvage reaction resulting in the formation of AMP, that is energically less costly than de novo synthesis.</text>
</comment>
<name>J5KKH2_9GAMM</name>
<evidence type="ECO:0000256" key="9">
    <source>
        <dbReference type="ARBA" id="ARBA00022676"/>
    </source>
</evidence>
<protein>
    <recommendedName>
        <fullName evidence="7 12">Adenine phosphoribosyltransferase</fullName>
        <shortName evidence="12">APRT</shortName>
        <ecNumber evidence="7 12">2.4.2.7</ecNumber>
    </recommendedName>
</protein>
<feature type="domain" description="Phosphoribosyltransferase" evidence="13">
    <location>
        <begin position="52"/>
        <end position="154"/>
    </location>
</feature>
<evidence type="ECO:0000256" key="3">
    <source>
        <dbReference type="ARBA" id="ARBA00004496"/>
    </source>
</evidence>
<dbReference type="GO" id="GO:0002055">
    <property type="term" value="F:adenine binding"/>
    <property type="evidence" value="ECO:0007669"/>
    <property type="project" value="TreeGrafter"/>
</dbReference>
<evidence type="ECO:0000256" key="4">
    <source>
        <dbReference type="ARBA" id="ARBA00004659"/>
    </source>
</evidence>
<dbReference type="GO" id="GO:0006166">
    <property type="term" value="P:purine ribonucleoside salvage"/>
    <property type="evidence" value="ECO:0007669"/>
    <property type="project" value="UniProtKB-KW"/>
</dbReference>
<evidence type="ECO:0000256" key="5">
    <source>
        <dbReference type="ARBA" id="ARBA00008391"/>
    </source>
</evidence>
<evidence type="ECO:0000256" key="1">
    <source>
        <dbReference type="ARBA" id="ARBA00000868"/>
    </source>
</evidence>
<evidence type="ECO:0000256" key="2">
    <source>
        <dbReference type="ARBA" id="ARBA00003968"/>
    </source>
</evidence>
<dbReference type="PANTHER" id="PTHR32315">
    <property type="entry name" value="ADENINE PHOSPHORIBOSYLTRANSFERASE"/>
    <property type="match status" value="1"/>
</dbReference>
<dbReference type="GO" id="GO:0006168">
    <property type="term" value="P:adenine salvage"/>
    <property type="evidence" value="ECO:0007669"/>
    <property type="project" value="InterPro"/>
</dbReference>
<evidence type="ECO:0000256" key="11">
    <source>
        <dbReference type="ARBA" id="ARBA00022726"/>
    </source>
</evidence>